<evidence type="ECO:0000313" key="1">
    <source>
        <dbReference type="EMBL" id="SPC79916.1"/>
    </source>
</evidence>
<reference evidence="1" key="1">
    <citation type="submission" date="2018-02" db="EMBL/GenBank/DDBJ databases">
        <authorList>
            <person name="Cohen D.B."/>
            <person name="Kent A.D."/>
        </authorList>
    </citation>
    <scope>NUCLEOTIDE SEQUENCE</scope>
</reference>
<name>A0A2N9EM08_FAGSY</name>
<organism evidence="1">
    <name type="scientific">Fagus sylvatica</name>
    <name type="common">Beechnut</name>
    <dbReference type="NCBI Taxonomy" id="28930"/>
    <lineage>
        <taxon>Eukaryota</taxon>
        <taxon>Viridiplantae</taxon>
        <taxon>Streptophyta</taxon>
        <taxon>Embryophyta</taxon>
        <taxon>Tracheophyta</taxon>
        <taxon>Spermatophyta</taxon>
        <taxon>Magnoliopsida</taxon>
        <taxon>eudicotyledons</taxon>
        <taxon>Gunneridae</taxon>
        <taxon>Pentapetalae</taxon>
        <taxon>rosids</taxon>
        <taxon>fabids</taxon>
        <taxon>Fagales</taxon>
        <taxon>Fagaceae</taxon>
        <taxon>Fagus</taxon>
    </lineage>
</organism>
<dbReference type="AlphaFoldDB" id="A0A2N9EM08"/>
<proteinExistence type="predicted"/>
<accession>A0A2N9EM08</accession>
<dbReference type="EMBL" id="OIVN01000422">
    <property type="protein sequence ID" value="SPC79916.1"/>
    <property type="molecule type" value="Genomic_DNA"/>
</dbReference>
<gene>
    <name evidence="1" type="ORF">FSB_LOCUS7798</name>
</gene>
<sequence length="144" mass="15908">MAMHLQFHHCVSSSLSPNLPYLQHPNLSWRFPVHFPGKVRVLTFRKKFRGRNGVHYSVCCFRKTGSEIEQVSVDDNERPPFDINLAVILAGFAFEAYTSPPEDVGRFEVDAAGCKTVYLSEEGCGSFYSGGGIGLGSMTPVFGT</sequence>
<protein>
    <submittedName>
        <fullName evidence="1">Uncharacterized protein</fullName>
    </submittedName>
</protein>
<dbReference type="PANTHER" id="PTHR47759:SF2">
    <property type="entry name" value="TRIGLYCERIDE LIPASE"/>
    <property type="match status" value="1"/>
</dbReference>
<dbReference type="PANTHER" id="PTHR47759">
    <property type="entry name" value="OS04G0509100 PROTEIN"/>
    <property type="match status" value="1"/>
</dbReference>